<accession>A0AAW1RL22</accession>
<gene>
    <name evidence="5" type="ORF">WJX74_000402</name>
</gene>
<evidence type="ECO:0000313" key="6">
    <source>
        <dbReference type="Proteomes" id="UP001438707"/>
    </source>
</evidence>
<evidence type="ECO:0000259" key="4">
    <source>
        <dbReference type="PROSITE" id="PS50405"/>
    </source>
</evidence>
<dbReference type="SUPFAM" id="SSF52833">
    <property type="entry name" value="Thioredoxin-like"/>
    <property type="match status" value="1"/>
</dbReference>
<dbReference type="SUPFAM" id="SSF47616">
    <property type="entry name" value="GST C-terminal domain-like"/>
    <property type="match status" value="1"/>
</dbReference>
<dbReference type="PROSITE" id="PS50405">
    <property type="entry name" value="GST_CTER"/>
    <property type="match status" value="1"/>
</dbReference>
<organism evidence="5 6">
    <name type="scientific">Apatococcus lobatus</name>
    <dbReference type="NCBI Taxonomy" id="904363"/>
    <lineage>
        <taxon>Eukaryota</taxon>
        <taxon>Viridiplantae</taxon>
        <taxon>Chlorophyta</taxon>
        <taxon>core chlorophytes</taxon>
        <taxon>Trebouxiophyceae</taxon>
        <taxon>Chlorellales</taxon>
        <taxon>Chlorellaceae</taxon>
        <taxon>Apatococcus</taxon>
    </lineage>
</organism>
<dbReference type="InterPro" id="IPR036282">
    <property type="entry name" value="Glutathione-S-Trfase_C_sf"/>
</dbReference>
<dbReference type="GO" id="GO:0033355">
    <property type="term" value="P:ascorbate glutathione cycle"/>
    <property type="evidence" value="ECO:0007669"/>
    <property type="project" value="InterPro"/>
</dbReference>
<evidence type="ECO:0000256" key="2">
    <source>
        <dbReference type="ARBA" id="ARBA00024194"/>
    </source>
</evidence>
<dbReference type="Gene3D" id="1.20.1050.10">
    <property type="match status" value="1"/>
</dbReference>
<proteinExistence type="inferred from homology"/>
<dbReference type="AlphaFoldDB" id="A0AAW1RL22"/>
<dbReference type="InterPro" id="IPR010987">
    <property type="entry name" value="Glutathione-S-Trfase_C-like"/>
</dbReference>
<comment type="caution">
    <text evidence="5">The sequence shown here is derived from an EMBL/GenBank/DDBJ whole genome shotgun (WGS) entry which is preliminary data.</text>
</comment>
<dbReference type="InterPro" id="IPR036249">
    <property type="entry name" value="Thioredoxin-like_sf"/>
</dbReference>
<keyword evidence="6" id="KW-1185">Reference proteome</keyword>
<comment type="similarity">
    <text evidence="2">Belongs to the GST superfamily. DHAR family.</text>
</comment>
<evidence type="ECO:0000256" key="3">
    <source>
        <dbReference type="ARBA" id="ARBA00049544"/>
    </source>
</evidence>
<dbReference type="Pfam" id="PF14497">
    <property type="entry name" value="GST_C_3"/>
    <property type="match status" value="1"/>
</dbReference>
<evidence type="ECO:0000313" key="5">
    <source>
        <dbReference type="EMBL" id="KAK9834384.1"/>
    </source>
</evidence>
<dbReference type="GO" id="GO:0016740">
    <property type="term" value="F:transferase activity"/>
    <property type="evidence" value="ECO:0007669"/>
    <property type="project" value="UniProtKB-KW"/>
</dbReference>
<name>A0AAW1RL22_9CHLO</name>
<keyword evidence="1" id="KW-0808">Transferase</keyword>
<comment type="catalytic activity">
    <reaction evidence="3">
        <text>L-dehydroascorbate + 2 glutathione = glutathione disulfide + L-ascorbate</text>
        <dbReference type="Rhea" id="RHEA:24424"/>
        <dbReference type="ChEBI" id="CHEBI:38290"/>
        <dbReference type="ChEBI" id="CHEBI:57925"/>
        <dbReference type="ChEBI" id="CHEBI:58297"/>
        <dbReference type="ChEBI" id="CHEBI:58539"/>
        <dbReference type="EC" id="1.8.5.1"/>
    </reaction>
</comment>
<dbReference type="Gene3D" id="3.40.30.10">
    <property type="entry name" value="Glutaredoxin"/>
    <property type="match status" value="1"/>
</dbReference>
<dbReference type="PANTHER" id="PTHR44420:SF2">
    <property type="entry name" value="GLUTATHIONE S-TRANSFERASE DHAR2-RELATED"/>
    <property type="match status" value="1"/>
</dbReference>
<feature type="domain" description="GST C-terminal" evidence="4">
    <location>
        <begin position="81"/>
        <end position="230"/>
    </location>
</feature>
<dbReference type="InterPro" id="IPR004046">
    <property type="entry name" value="GST_C"/>
</dbReference>
<dbReference type="Proteomes" id="UP001438707">
    <property type="component" value="Unassembled WGS sequence"/>
</dbReference>
<dbReference type="EMBL" id="JALJOS010000009">
    <property type="protein sequence ID" value="KAK9834384.1"/>
    <property type="molecule type" value="Genomic_DNA"/>
</dbReference>
<sequence length="234" mass="26903">MSDGKPLYEIYVKGAPKEGLVSGEGELGDCPFSQRTMMTFEEKSIPYKRMYVDEYHMGDIPWLKDVTEGACQIPFMKELETGKWYHDSDFMVSYVEDKFPKRKIGKPDTDPQVGNNLFPTAFMEYLTTDGSGEKAKKEALLAEFQKLEDYLAKNKADYFGGSDICSTDMALSPRVKHIFVGGKAVKGFELPSSYKEVHAWLNRIQSRPSWKKCMPDEKWLVDGWHKKREMEMKS</sequence>
<dbReference type="InterPro" id="IPR044627">
    <property type="entry name" value="DHAR1/2/3/4"/>
</dbReference>
<reference evidence="5 6" key="1">
    <citation type="journal article" date="2024" name="Nat. Commun.">
        <title>Phylogenomics reveals the evolutionary origins of lichenization in chlorophyte algae.</title>
        <authorList>
            <person name="Puginier C."/>
            <person name="Libourel C."/>
            <person name="Otte J."/>
            <person name="Skaloud P."/>
            <person name="Haon M."/>
            <person name="Grisel S."/>
            <person name="Petersen M."/>
            <person name="Berrin J.G."/>
            <person name="Delaux P.M."/>
            <person name="Dal Grande F."/>
            <person name="Keller J."/>
        </authorList>
    </citation>
    <scope>NUCLEOTIDE SEQUENCE [LARGE SCALE GENOMIC DNA]</scope>
    <source>
        <strain evidence="5 6">SAG 2145</strain>
    </source>
</reference>
<evidence type="ECO:0000256" key="1">
    <source>
        <dbReference type="ARBA" id="ARBA00022679"/>
    </source>
</evidence>
<dbReference type="InterPro" id="IPR004045">
    <property type="entry name" value="Glutathione_S-Trfase_N"/>
</dbReference>
<dbReference type="GO" id="GO:0045174">
    <property type="term" value="F:glutathione dehydrogenase (ascorbate) activity"/>
    <property type="evidence" value="ECO:0007669"/>
    <property type="project" value="UniProtKB-EC"/>
</dbReference>
<dbReference type="PANTHER" id="PTHR44420">
    <property type="entry name" value="GLUTATHIONE S-TRANSFERASE DHAR2-RELATED"/>
    <property type="match status" value="1"/>
</dbReference>
<dbReference type="Pfam" id="PF13409">
    <property type="entry name" value="GST_N_2"/>
    <property type="match status" value="1"/>
</dbReference>
<protein>
    <recommendedName>
        <fullName evidence="4">GST C-terminal domain-containing protein</fullName>
    </recommendedName>
</protein>